<accession>A0ABY4H3P4</accession>
<evidence type="ECO:0000256" key="3">
    <source>
        <dbReference type="ARBA" id="ARBA00001968"/>
    </source>
</evidence>
<reference evidence="11 12" key="1">
    <citation type="submission" date="2022-04" db="EMBL/GenBank/DDBJ databases">
        <title>Halobacillus sp. isolated from saltern.</title>
        <authorList>
            <person name="Won M."/>
            <person name="Lee C.-M."/>
            <person name="Woen H.-Y."/>
            <person name="Kwon S.-W."/>
        </authorList>
    </citation>
    <scope>NUCLEOTIDE SEQUENCE [LARGE SCALE GENOMIC DNA]</scope>
    <source>
        <strain evidence="11 12">SSTM10-2</strain>
    </source>
</reference>
<protein>
    <submittedName>
        <fullName evidence="11">Bifunctional 2',3'-cyclic-nucleotide 2'-phosphodiesterase/3'-nucleotidase</fullName>
    </submittedName>
</protein>
<comment type="similarity">
    <text evidence="5 9">Belongs to the 5'-nucleotidase family.</text>
</comment>
<evidence type="ECO:0000256" key="4">
    <source>
        <dbReference type="ARBA" id="ARBA00004196"/>
    </source>
</evidence>
<name>A0ABY4H3P4_9BACI</name>
<dbReference type="InterPro" id="IPR006146">
    <property type="entry name" value="5'-Nucleotdase_CS"/>
</dbReference>
<keyword evidence="12" id="KW-1185">Reference proteome</keyword>
<dbReference type="RefSeq" id="WP_244754582.1">
    <property type="nucleotide sequence ID" value="NZ_CP095074.1"/>
</dbReference>
<dbReference type="SUPFAM" id="SSF56300">
    <property type="entry name" value="Metallo-dependent phosphatases"/>
    <property type="match status" value="1"/>
</dbReference>
<sequence length="469" mass="51886">MGKGMRRNVVLLFVLAVILAFIPFKQSYADEKPNTHSTIKLRLMETTDIHNHIVDYNYYQDQSTDEFGLALTATLIKQARSQVKNSILFDNGDLIQGNPLGDFTAQQGLEEGDVHPVYKAMNLLNYAAGNIGNHEFNYGITYLKEAIDDAKFPYVNANVYIDDEDDNPDNDKNFFTPYKILQKQVVDDNGNQQTVHIGVIGFVPPQIMQWDKTNLKGKVVAKDIYKTAQKFVPQMVAEGADIIVAIPHSGVGSTEINEKEEDAVYDLTKIEAIDAILFGHSHLVFPSGEFAGIPNVDLEKGTINGVPSVEAGMWGDHLGIVDLTLEKDSNDWDVIDSSSEARPIYDAETGKALVEPDQKILDAVRKDHQATLNYIRSKVGETTAPIYSYFARVKDDPSVQILSDAQKWYTEKIVQGTKYEGLPILSAAAPFKAGGRGGPDYYTSIPQGPIAIKSVADLYVYANTLKVVN</sequence>
<dbReference type="Proteomes" id="UP000831880">
    <property type="component" value="Chromosome"/>
</dbReference>
<dbReference type="InterPro" id="IPR004843">
    <property type="entry name" value="Calcineurin-like_PHP"/>
</dbReference>
<proteinExistence type="inferred from homology"/>
<comment type="catalytic activity">
    <reaction evidence="2">
        <text>a nucleoside 2',3'-cyclic phosphate + H2O = a nucleoside 3'-phosphate + H(+)</text>
        <dbReference type="Rhea" id="RHEA:19621"/>
        <dbReference type="ChEBI" id="CHEBI:15377"/>
        <dbReference type="ChEBI" id="CHEBI:15378"/>
        <dbReference type="ChEBI" id="CHEBI:66949"/>
        <dbReference type="ChEBI" id="CHEBI:66954"/>
        <dbReference type="EC" id="3.1.4.16"/>
    </reaction>
</comment>
<organism evidence="11 12">
    <name type="scientific">Halobacillus shinanisalinarum</name>
    <dbReference type="NCBI Taxonomy" id="2932258"/>
    <lineage>
        <taxon>Bacteria</taxon>
        <taxon>Bacillati</taxon>
        <taxon>Bacillota</taxon>
        <taxon>Bacilli</taxon>
        <taxon>Bacillales</taxon>
        <taxon>Bacillaceae</taxon>
        <taxon>Halobacillus</taxon>
    </lineage>
</organism>
<dbReference type="CDD" id="cd07410">
    <property type="entry name" value="MPP_CpdB_N"/>
    <property type="match status" value="1"/>
</dbReference>
<evidence type="ECO:0000256" key="1">
    <source>
        <dbReference type="ARBA" id="ARBA00000527"/>
    </source>
</evidence>
<dbReference type="SUPFAM" id="SSF55816">
    <property type="entry name" value="5'-nucleotidase (syn. UDP-sugar hydrolase), C-terminal domain"/>
    <property type="match status" value="1"/>
</dbReference>
<keyword evidence="8" id="KW-0511">Multifunctional enzyme</keyword>
<keyword evidence="6 9" id="KW-0547">Nucleotide-binding</keyword>
<evidence type="ECO:0000256" key="6">
    <source>
        <dbReference type="ARBA" id="ARBA00022741"/>
    </source>
</evidence>
<dbReference type="PROSITE" id="PS00786">
    <property type="entry name" value="5_NUCLEOTIDASE_2"/>
    <property type="match status" value="1"/>
</dbReference>
<keyword evidence="7 9" id="KW-0378">Hydrolase</keyword>
<evidence type="ECO:0000313" key="12">
    <source>
        <dbReference type="Proteomes" id="UP000831880"/>
    </source>
</evidence>
<evidence type="ECO:0000256" key="2">
    <source>
        <dbReference type="ARBA" id="ARBA00001730"/>
    </source>
</evidence>
<dbReference type="PRINTS" id="PR01607">
    <property type="entry name" value="APYRASEFAMLY"/>
</dbReference>
<feature type="domain" description="Calcineurin-like phosphoesterase" evidence="10">
    <location>
        <begin position="42"/>
        <end position="282"/>
    </location>
</feature>
<evidence type="ECO:0000256" key="5">
    <source>
        <dbReference type="ARBA" id="ARBA00006654"/>
    </source>
</evidence>
<evidence type="ECO:0000313" key="11">
    <source>
        <dbReference type="EMBL" id="UOQ94739.1"/>
    </source>
</evidence>
<dbReference type="InterPro" id="IPR036907">
    <property type="entry name" value="5'-Nucleotdase_C_sf"/>
</dbReference>
<dbReference type="NCBIfam" id="NF006938">
    <property type="entry name" value="PRK09420.1"/>
    <property type="match status" value="1"/>
</dbReference>
<comment type="subcellular location">
    <subcellularLocation>
        <location evidence="4">Cell envelope</location>
    </subcellularLocation>
</comment>
<evidence type="ECO:0000259" key="10">
    <source>
        <dbReference type="Pfam" id="PF00149"/>
    </source>
</evidence>
<dbReference type="Pfam" id="PF00149">
    <property type="entry name" value="Metallophos"/>
    <property type="match status" value="1"/>
</dbReference>
<gene>
    <name evidence="11" type="ORF">MUO14_07300</name>
</gene>
<dbReference type="InterPro" id="IPR006179">
    <property type="entry name" value="5_nucleotidase/apyrase"/>
</dbReference>
<evidence type="ECO:0000256" key="8">
    <source>
        <dbReference type="ARBA" id="ARBA00023268"/>
    </source>
</evidence>
<evidence type="ECO:0000256" key="7">
    <source>
        <dbReference type="ARBA" id="ARBA00022801"/>
    </source>
</evidence>
<dbReference type="EMBL" id="CP095074">
    <property type="protein sequence ID" value="UOQ94739.1"/>
    <property type="molecule type" value="Genomic_DNA"/>
</dbReference>
<dbReference type="InterPro" id="IPR029052">
    <property type="entry name" value="Metallo-depent_PP-like"/>
</dbReference>
<dbReference type="PANTHER" id="PTHR11575:SF6">
    <property type="entry name" value="2',3'-CYCLIC-NUCLEOTIDE 2'-PHOSPHODIESTERASE_3'-NUCLEOTIDASE"/>
    <property type="match status" value="1"/>
</dbReference>
<dbReference type="Gene3D" id="3.60.21.10">
    <property type="match status" value="1"/>
</dbReference>
<comment type="catalytic activity">
    <reaction evidence="1">
        <text>a ribonucleoside 3'-phosphate + H2O = a ribonucleoside + phosphate</text>
        <dbReference type="Rhea" id="RHEA:10144"/>
        <dbReference type="ChEBI" id="CHEBI:13197"/>
        <dbReference type="ChEBI" id="CHEBI:15377"/>
        <dbReference type="ChEBI" id="CHEBI:18254"/>
        <dbReference type="ChEBI" id="CHEBI:43474"/>
        <dbReference type="EC" id="3.1.3.6"/>
    </reaction>
</comment>
<evidence type="ECO:0000256" key="9">
    <source>
        <dbReference type="RuleBase" id="RU362119"/>
    </source>
</evidence>
<dbReference type="PANTHER" id="PTHR11575">
    <property type="entry name" value="5'-NUCLEOTIDASE-RELATED"/>
    <property type="match status" value="1"/>
</dbReference>
<dbReference type="InterPro" id="IPR041827">
    <property type="entry name" value="CpdB_N"/>
</dbReference>
<comment type="cofactor">
    <cofactor evidence="3">
        <name>a divalent metal cation</name>
        <dbReference type="ChEBI" id="CHEBI:60240"/>
    </cofactor>
</comment>